<keyword evidence="4" id="KW-0408">Iron</keyword>
<dbReference type="HAMAP" id="MF_02040">
    <property type="entry name" value="Mrp_NBP35"/>
    <property type="match status" value="1"/>
</dbReference>
<dbReference type="FunFam" id="3.40.50.300:FF:001119">
    <property type="entry name" value="Iron-sulfur cluster carrier protein"/>
    <property type="match status" value="1"/>
</dbReference>
<dbReference type="InterPro" id="IPR027417">
    <property type="entry name" value="P-loop_NTPase"/>
</dbReference>
<dbReference type="InterPro" id="IPR044304">
    <property type="entry name" value="NUBPL-like"/>
</dbReference>
<proteinExistence type="inferred from homology"/>
<dbReference type="GO" id="GO:0005524">
    <property type="term" value="F:ATP binding"/>
    <property type="evidence" value="ECO:0007669"/>
    <property type="project" value="UniProtKB-KW"/>
</dbReference>
<keyword evidence="3" id="KW-0067">ATP-binding</keyword>
<dbReference type="Pfam" id="PF10609">
    <property type="entry name" value="ParA"/>
    <property type="match status" value="1"/>
</dbReference>
<evidence type="ECO:0000256" key="1">
    <source>
        <dbReference type="ARBA" id="ARBA00022723"/>
    </source>
</evidence>
<evidence type="ECO:0000256" key="4">
    <source>
        <dbReference type="ARBA" id="ARBA00023004"/>
    </source>
</evidence>
<sequence>MDNKTAGLSEAMKKKIAPKSFTKNPIQGTKYTIAISSAKGGVGKSTFAINLAMALKNLGSKVGILDADIYGPSLPKMMDINQKPESDGKSLTPIEKYGVQCISIGLLVDEETPMIWRGPMVTSAIRTFTQKVLWNNLDFLIIDMPPGTGDTQLTFSQEIKVDGAIIISTPQEIALLDVKRGIKMFDKLKVKIVGLIDNMSYFEGDDGKKYNIFGEGGVERVAKEFNKNFLGKIPINPDVGKAADNGKPLVEENPEHKISKVYLELAKKIKSSFL</sequence>
<organism evidence="6">
    <name type="scientific">marine metagenome</name>
    <dbReference type="NCBI Taxonomy" id="408172"/>
    <lineage>
        <taxon>unclassified sequences</taxon>
        <taxon>metagenomes</taxon>
        <taxon>ecological metagenomes</taxon>
    </lineage>
</organism>
<dbReference type="EMBL" id="UINC01092810">
    <property type="protein sequence ID" value="SVC46715.1"/>
    <property type="molecule type" value="Genomic_DNA"/>
</dbReference>
<protein>
    <recommendedName>
        <fullName evidence="7">Iron-sulfur cluster carrier protein</fullName>
    </recommendedName>
</protein>
<reference evidence="6" key="1">
    <citation type="submission" date="2018-05" db="EMBL/GenBank/DDBJ databases">
        <authorList>
            <person name="Lanie J.A."/>
            <person name="Ng W.-L."/>
            <person name="Kazmierczak K.M."/>
            <person name="Andrzejewski T.M."/>
            <person name="Davidsen T.M."/>
            <person name="Wayne K.J."/>
            <person name="Tettelin H."/>
            <person name="Glass J.I."/>
            <person name="Rusch D."/>
            <person name="Podicherti R."/>
            <person name="Tsui H.-C.T."/>
            <person name="Winkler M.E."/>
        </authorList>
    </citation>
    <scope>NUCLEOTIDE SEQUENCE</scope>
</reference>
<gene>
    <name evidence="6" type="ORF">METZ01_LOCUS299569</name>
</gene>
<dbReference type="PANTHER" id="PTHR42961">
    <property type="entry name" value="IRON-SULFUR PROTEIN NUBPL"/>
    <property type="match status" value="1"/>
</dbReference>
<dbReference type="CDD" id="cd02037">
    <property type="entry name" value="Mrp_NBP35"/>
    <property type="match status" value="1"/>
</dbReference>
<evidence type="ECO:0000256" key="3">
    <source>
        <dbReference type="ARBA" id="ARBA00022840"/>
    </source>
</evidence>
<dbReference type="PROSITE" id="PS01215">
    <property type="entry name" value="MRP"/>
    <property type="match status" value="1"/>
</dbReference>
<dbReference type="GO" id="GO:0140663">
    <property type="term" value="F:ATP-dependent FeS chaperone activity"/>
    <property type="evidence" value="ECO:0007669"/>
    <property type="project" value="InterPro"/>
</dbReference>
<evidence type="ECO:0000256" key="2">
    <source>
        <dbReference type="ARBA" id="ARBA00022741"/>
    </source>
</evidence>
<dbReference type="SUPFAM" id="SSF52540">
    <property type="entry name" value="P-loop containing nucleoside triphosphate hydrolases"/>
    <property type="match status" value="1"/>
</dbReference>
<evidence type="ECO:0000256" key="5">
    <source>
        <dbReference type="ARBA" id="ARBA00023014"/>
    </source>
</evidence>
<dbReference type="InterPro" id="IPR019591">
    <property type="entry name" value="Mrp/NBP35_ATP-bd"/>
</dbReference>
<dbReference type="InterPro" id="IPR033756">
    <property type="entry name" value="YlxH/NBP35"/>
</dbReference>
<name>A0A382MF73_9ZZZZ</name>
<dbReference type="GO" id="GO:0046872">
    <property type="term" value="F:metal ion binding"/>
    <property type="evidence" value="ECO:0007669"/>
    <property type="project" value="UniProtKB-KW"/>
</dbReference>
<keyword evidence="5" id="KW-0411">Iron-sulfur</keyword>
<dbReference type="Gene3D" id="3.40.50.300">
    <property type="entry name" value="P-loop containing nucleotide triphosphate hydrolases"/>
    <property type="match status" value="1"/>
</dbReference>
<dbReference type="GO" id="GO:0016226">
    <property type="term" value="P:iron-sulfur cluster assembly"/>
    <property type="evidence" value="ECO:0007669"/>
    <property type="project" value="InterPro"/>
</dbReference>
<keyword evidence="2" id="KW-0547">Nucleotide-binding</keyword>
<dbReference type="PANTHER" id="PTHR42961:SF2">
    <property type="entry name" value="IRON-SULFUR PROTEIN NUBPL"/>
    <property type="match status" value="1"/>
</dbReference>
<dbReference type="InterPro" id="IPR000808">
    <property type="entry name" value="Mrp-like_CS"/>
</dbReference>
<dbReference type="AlphaFoldDB" id="A0A382MF73"/>
<accession>A0A382MF73</accession>
<evidence type="ECO:0008006" key="7">
    <source>
        <dbReference type="Google" id="ProtNLM"/>
    </source>
</evidence>
<keyword evidence="1" id="KW-0479">Metal-binding</keyword>
<dbReference type="GO" id="GO:0051539">
    <property type="term" value="F:4 iron, 4 sulfur cluster binding"/>
    <property type="evidence" value="ECO:0007669"/>
    <property type="project" value="TreeGrafter"/>
</dbReference>
<evidence type="ECO:0000313" key="6">
    <source>
        <dbReference type="EMBL" id="SVC46715.1"/>
    </source>
</evidence>